<organism evidence="2 3">
    <name type="scientific">Canna indica</name>
    <name type="common">Indian-shot</name>
    <dbReference type="NCBI Taxonomy" id="4628"/>
    <lineage>
        <taxon>Eukaryota</taxon>
        <taxon>Viridiplantae</taxon>
        <taxon>Streptophyta</taxon>
        <taxon>Embryophyta</taxon>
        <taxon>Tracheophyta</taxon>
        <taxon>Spermatophyta</taxon>
        <taxon>Magnoliopsida</taxon>
        <taxon>Liliopsida</taxon>
        <taxon>Zingiberales</taxon>
        <taxon>Cannaceae</taxon>
        <taxon>Canna</taxon>
    </lineage>
</organism>
<protein>
    <recommendedName>
        <fullName evidence="1">DUF4283 domain-containing protein</fullName>
    </recommendedName>
</protein>
<gene>
    <name evidence="2" type="ORF">Cni_G02682</name>
</gene>
<dbReference type="InterPro" id="IPR036691">
    <property type="entry name" value="Endo/exonu/phosph_ase_sf"/>
</dbReference>
<sequence length="354" mass="40492">MLGFERKGEDGEEAKAMVDGFTVDILLPYIGRSDNEVNIDDELINRSRSEWVNSAYGKFYGKVPLLGLVQNIMPRLWRLKNNVQIVDLVAGFFCFKFGCKEGLDSVLAGGLSVEYMHKEVLMKITSSLGQVVKIDEVTIKGQRARFARVCPLWNLTMQVVNMRKRPRGRRIGLSEIGTKNKFEILNKEEKQSLEVDNENERPEENYRKKNEKIIEKEINGDKSDMTLGIRRGGLKTEGCDYLNLLMKEQKTEILILVETHVDEEGSDICIKRLGKAWEGCYVAGNGRTRGIIIAWVAEKFKIIPVYKCKEMIHAMVYGKNEEPWLLIGIYASNEGKERMILWELLMSVDTCKLP</sequence>
<dbReference type="EMBL" id="CP136890">
    <property type="protein sequence ID" value="WOK93981.1"/>
    <property type="molecule type" value="Genomic_DNA"/>
</dbReference>
<evidence type="ECO:0000313" key="2">
    <source>
        <dbReference type="EMBL" id="WOK93981.1"/>
    </source>
</evidence>
<name>A0AAQ3JQ44_9LILI</name>
<dbReference type="AlphaFoldDB" id="A0AAQ3JQ44"/>
<proteinExistence type="predicted"/>
<dbReference type="InterPro" id="IPR025558">
    <property type="entry name" value="DUF4283"/>
</dbReference>
<dbReference type="Gene3D" id="3.60.10.10">
    <property type="entry name" value="Endonuclease/exonuclease/phosphatase"/>
    <property type="match status" value="1"/>
</dbReference>
<dbReference type="InterPro" id="IPR040256">
    <property type="entry name" value="At4g02000-like"/>
</dbReference>
<accession>A0AAQ3JQ44</accession>
<dbReference type="Pfam" id="PF14111">
    <property type="entry name" value="DUF4283"/>
    <property type="match status" value="1"/>
</dbReference>
<dbReference type="Proteomes" id="UP001327560">
    <property type="component" value="Chromosome 1"/>
</dbReference>
<evidence type="ECO:0000259" key="1">
    <source>
        <dbReference type="Pfam" id="PF14111"/>
    </source>
</evidence>
<dbReference type="PANTHER" id="PTHR31286">
    <property type="entry name" value="GLYCINE-RICH CELL WALL STRUCTURAL PROTEIN 1.8-LIKE"/>
    <property type="match status" value="1"/>
</dbReference>
<keyword evidence="3" id="KW-1185">Reference proteome</keyword>
<dbReference type="PANTHER" id="PTHR31286:SF99">
    <property type="entry name" value="DUF4283 DOMAIN-CONTAINING PROTEIN"/>
    <property type="match status" value="1"/>
</dbReference>
<feature type="domain" description="DUF4283" evidence="1">
    <location>
        <begin position="49"/>
        <end position="110"/>
    </location>
</feature>
<evidence type="ECO:0000313" key="3">
    <source>
        <dbReference type="Proteomes" id="UP001327560"/>
    </source>
</evidence>
<reference evidence="2 3" key="1">
    <citation type="submission" date="2023-10" db="EMBL/GenBank/DDBJ databases">
        <title>Chromosome-scale genome assembly provides insights into flower coloration mechanisms of Canna indica.</title>
        <authorList>
            <person name="Li C."/>
        </authorList>
    </citation>
    <scope>NUCLEOTIDE SEQUENCE [LARGE SCALE GENOMIC DNA]</scope>
    <source>
        <tissue evidence="2">Flower</tissue>
    </source>
</reference>